<feature type="transmembrane region" description="Helical" evidence="2">
    <location>
        <begin position="137"/>
        <end position="158"/>
    </location>
</feature>
<sequence length="335" mass="37593">MEPSMILADKIIALRKKNNWSQEELAEKLNVSRQAVSKWESAQSIPDITRILDMSKLLGVSVDYLIKDELEVETTASLTDETGRTTYTLTLEKAQEFLAFQRKAARAIALGVWLCVMAFMVMITAEDWPHDELMTYVFDVIVLLIISAAVALFIVFGLEFNKYKWISEEPFDTAYGVEGVVRKELKAFTPTFTSSIVTGVVLCILSCICFAAIPIVPKYADLPTAVAIGAGLTMVACGVFLFVHVGIIKEGYRKLLQQGDYTHEKKRIEKRLQTFTSIYWLTVLVIFFIAGFLPGILTNQYKFVGSVVLLWPIAGVLYPLAHIIFGLLVDKNKKR</sequence>
<accession>A0A133XVR9</accession>
<reference evidence="5" key="1">
    <citation type="submission" date="2016-01" db="EMBL/GenBank/DDBJ databases">
        <authorList>
            <person name="Mitreva M."/>
            <person name="Pepin K.H."/>
            <person name="Mihindukulasuriya K.A."/>
            <person name="Fulton R."/>
            <person name="Fronick C."/>
            <person name="O'Laughlin M."/>
            <person name="Miner T."/>
            <person name="Herter B."/>
            <person name="Rosa B.A."/>
            <person name="Cordes M."/>
            <person name="Tomlinson C."/>
            <person name="Wollam A."/>
            <person name="Palsikar V.B."/>
            <person name="Mardis E.R."/>
            <person name="Wilson R.K."/>
        </authorList>
    </citation>
    <scope>NUCLEOTIDE SEQUENCE [LARGE SCALE GENOMIC DNA]</scope>
    <source>
        <strain evidence="5">DNF00019</strain>
    </source>
</reference>
<evidence type="ECO:0000259" key="3">
    <source>
        <dbReference type="PROSITE" id="PS50943"/>
    </source>
</evidence>
<feature type="transmembrane region" description="Helical" evidence="2">
    <location>
        <begin position="225"/>
        <end position="248"/>
    </location>
</feature>
<name>A0A133XVR9_9ACTN</name>
<feature type="transmembrane region" description="Helical" evidence="2">
    <location>
        <begin position="309"/>
        <end position="329"/>
    </location>
</feature>
<evidence type="ECO:0000313" key="4">
    <source>
        <dbReference type="EMBL" id="KXB35031.1"/>
    </source>
</evidence>
<dbReference type="GO" id="GO:0003677">
    <property type="term" value="F:DNA binding"/>
    <property type="evidence" value="ECO:0007669"/>
    <property type="project" value="UniProtKB-KW"/>
</dbReference>
<dbReference type="CDD" id="cd00093">
    <property type="entry name" value="HTH_XRE"/>
    <property type="match status" value="1"/>
</dbReference>
<dbReference type="InterPro" id="IPR010982">
    <property type="entry name" value="Lambda_DNA-bd_dom_sf"/>
</dbReference>
<dbReference type="PANTHER" id="PTHR46558:SF4">
    <property type="entry name" value="DNA-BIDING PHAGE PROTEIN"/>
    <property type="match status" value="1"/>
</dbReference>
<dbReference type="OrthoDB" id="9805856at2"/>
<evidence type="ECO:0000256" key="2">
    <source>
        <dbReference type="SAM" id="Phobius"/>
    </source>
</evidence>
<dbReference type="Proteomes" id="UP000070675">
    <property type="component" value="Unassembled WGS sequence"/>
</dbReference>
<evidence type="ECO:0000313" key="5">
    <source>
        <dbReference type="Proteomes" id="UP000070675"/>
    </source>
</evidence>
<dbReference type="InterPro" id="IPR001387">
    <property type="entry name" value="Cro/C1-type_HTH"/>
</dbReference>
<dbReference type="EMBL" id="LSCR01000007">
    <property type="protein sequence ID" value="KXB35031.1"/>
    <property type="molecule type" value="Genomic_DNA"/>
</dbReference>
<feature type="transmembrane region" description="Helical" evidence="2">
    <location>
        <begin position="107"/>
        <end position="125"/>
    </location>
</feature>
<organism evidence="4 5">
    <name type="scientific">Atopobium deltae</name>
    <dbReference type="NCBI Taxonomy" id="1393034"/>
    <lineage>
        <taxon>Bacteria</taxon>
        <taxon>Bacillati</taxon>
        <taxon>Actinomycetota</taxon>
        <taxon>Coriobacteriia</taxon>
        <taxon>Coriobacteriales</taxon>
        <taxon>Atopobiaceae</taxon>
        <taxon>Atopobium</taxon>
    </lineage>
</organism>
<gene>
    <name evidence="4" type="ORF">HMPREF3192_00645</name>
</gene>
<evidence type="ECO:0000256" key="1">
    <source>
        <dbReference type="ARBA" id="ARBA00023125"/>
    </source>
</evidence>
<proteinExistence type="predicted"/>
<keyword evidence="5" id="KW-1185">Reference proteome</keyword>
<protein>
    <submittedName>
        <fullName evidence="4">DNA-binding helix-turn-helix protein</fullName>
    </submittedName>
</protein>
<dbReference type="AlphaFoldDB" id="A0A133XVR9"/>
<dbReference type="STRING" id="1393034.HMPREF3192_00645"/>
<dbReference type="SUPFAM" id="SSF47413">
    <property type="entry name" value="lambda repressor-like DNA-binding domains"/>
    <property type="match status" value="1"/>
</dbReference>
<dbReference type="PANTHER" id="PTHR46558">
    <property type="entry name" value="TRACRIPTIONAL REGULATORY PROTEIN-RELATED-RELATED"/>
    <property type="match status" value="1"/>
</dbReference>
<feature type="domain" description="HTH cro/C1-type" evidence="3">
    <location>
        <begin position="11"/>
        <end position="65"/>
    </location>
</feature>
<keyword evidence="1 4" id="KW-0238">DNA-binding</keyword>
<feature type="transmembrane region" description="Helical" evidence="2">
    <location>
        <begin position="192"/>
        <end position="213"/>
    </location>
</feature>
<dbReference type="SMART" id="SM00530">
    <property type="entry name" value="HTH_XRE"/>
    <property type="match status" value="1"/>
</dbReference>
<dbReference type="Gene3D" id="1.10.260.40">
    <property type="entry name" value="lambda repressor-like DNA-binding domains"/>
    <property type="match status" value="1"/>
</dbReference>
<comment type="caution">
    <text evidence="4">The sequence shown here is derived from an EMBL/GenBank/DDBJ whole genome shotgun (WGS) entry which is preliminary data.</text>
</comment>
<keyword evidence="2" id="KW-1133">Transmembrane helix</keyword>
<dbReference type="PROSITE" id="PS50943">
    <property type="entry name" value="HTH_CROC1"/>
    <property type="match status" value="1"/>
</dbReference>
<feature type="transmembrane region" description="Helical" evidence="2">
    <location>
        <begin position="275"/>
        <end position="297"/>
    </location>
</feature>
<keyword evidence="2" id="KW-0472">Membrane</keyword>
<keyword evidence="2" id="KW-0812">Transmembrane</keyword>
<dbReference type="Pfam" id="PF01381">
    <property type="entry name" value="HTH_3"/>
    <property type="match status" value="1"/>
</dbReference>
<dbReference type="PATRIC" id="fig|1393034.3.peg.625"/>